<evidence type="ECO:0000259" key="1">
    <source>
        <dbReference type="PROSITE" id="PS51186"/>
    </source>
</evidence>
<gene>
    <name evidence="2" type="ORF">SAMN02745136_04222</name>
</gene>
<accession>A0A1M6YA40</accession>
<dbReference type="Pfam" id="PF00583">
    <property type="entry name" value="Acetyltransf_1"/>
    <property type="match status" value="1"/>
</dbReference>
<sequence>MISITEIGHADINTFWELHWAYLNRDIFDEHDTDELREHFRSNDYRGTIEKYMDRFPDKAHLLYFIREGIRIGCAQYIIYKSEDGKCFILDFWVFPEYRGKGTGHDCFKKLSQYAQADEALYFELNVANERGHKFWSDIGFVDNGMDEYGMPLMKKA</sequence>
<dbReference type="PROSITE" id="PS51186">
    <property type="entry name" value="GNAT"/>
    <property type="match status" value="1"/>
</dbReference>
<dbReference type="InterPro" id="IPR000182">
    <property type="entry name" value="GNAT_dom"/>
</dbReference>
<feature type="domain" description="N-acetyltransferase" evidence="1">
    <location>
        <begin position="2"/>
        <end position="157"/>
    </location>
</feature>
<keyword evidence="2" id="KW-0808">Transferase</keyword>
<keyword evidence="3" id="KW-1185">Reference proteome</keyword>
<dbReference type="STRING" id="1121322.SAMN02745136_04222"/>
<evidence type="ECO:0000313" key="2">
    <source>
        <dbReference type="EMBL" id="SHL15166.1"/>
    </source>
</evidence>
<dbReference type="SUPFAM" id="SSF55729">
    <property type="entry name" value="Acyl-CoA N-acyltransferases (Nat)"/>
    <property type="match status" value="1"/>
</dbReference>
<dbReference type="GO" id="GO:0016747">
    <property type="term" value="F:acyltransferase activity, transferring groups other than amino-acyl groups"/>
    <property type="evidence" value="ECO:0007669"/>
    <property type="project" value="InterPro"/>
</dbReference>
<dbReference type="OrthoDB" id="1858440at2"/>
<reference evidence="2 3" key="1">
    <citation type="submission" date="2016-11" db="EMBL/GenBank/DDBJ databases">
        <authorList>
            <person name="Jaros S."/>
            <person name="Januszkiewicz K."/>
            <person name="Wedrychowicz H."/>
        </authorList>
    </citation>
    <scope>NUCLEOTIDE SEQUENCE [LARGE SCALE GENOMIC DNA]</scope>
    <source>
        <strain evidence="2 3">DSM 15929</strain>
    </source>
</reference>
<dbReference type="AlphaFoldDB" id="A0A1M6YA40"/>
<dbReference type="Gene3D" id="3.40.630.30">
    <property type="match status" value="1"/>
</dbReference>
<protein>
    <submittedName>
        <fullName evidence="2">Acetyltransferase (GNAT) family protein</fullName>
    </submittedName>
</protein>
<name>A0A1M6YA40_9FIRM</name>
<organism evidence="2 3">
    <name type="scientific">Anaerocolumna jejuensis DSM 15929</name>
    <dbReference type="NCBI Taxonomy" id="1121322"/>
    <lineage>
        <taxon>Bacteria</taxon>
        <taxon>Bacillati</taxon>
        <taxon>Bacillota</taxon>
        <taxon>Clostridia</taxon>
        <taxon>Lachnospirales</taxon>
        <taxon>Lachnospiraceae</taxon>
        <taxon>Anaerocolumna</taxon>
    </lineage>
</organism>
<dbReference type="InterPro" id="IPR016181">
    <property type="entry name" value="Acyl_CoA_acyltransferase"/>
</dbReference>
<dbReference type="Proteomes" id="UP000184386">
    <property type="component" value="Unassembled WGS sequence"/>
</dbReference>
<dbReference type="CDD" id="cd04301">
    <property type="entry name" value="NAT_SF"/>
    <property type="match status" value="1"/>
</dbReference>
<proteinExistence type="predicted"/>
<dbReference type="EMBL" id="FRAC01000024">
    <property type="protein sequence ID" value="SHL15166.1"/>
    <property type="molecule type" value="Genomic_DNA"/>
</dbReference>
<dbReference type="RefSeq" id="WP_073278919.1">
    <property type="nucleotide sequence ID" value="NZ_FRAC01000024.1"/>
</dbReference>
<evidence type="ECO:0000313" key="3">
    <source>
        <dbReference type="Proteomes" id="UP000184386"/>
    </source>
</evidence>